<protein>
    <submittedName>
        <fullName evidence="1">Uncharacterized protein</fullName>
    </submittedName>
</protein>
<dbReference type="Proteomes" id="UP001234297">
    <property type="component" value="Chromosome 5"/>
</dbReference>
<evidence type="ECO:0000313" key="2">
    <source>
        <dbReference type="Proteomes" id="UP001234297"/>
    </source>
</evidence>
<gene>
    <name evidence="1" type="ORF">MRB53_015470</name>
</gene>
<organism evidence="1 2">
    <name type="scientific">Persea americana</name>
    <name type="common">Avocado</name>
    <dbReference type="NCBI Taxonomy" id="3435"/>
    <lineage>
        <taxon>Eukaryota</taxon>
        <taxon>Viridiplantae</taxon>
        <taxon>Streptophyta</taxon>
        <taxon>Embryophyta</taxon>
        <taxon>Tracheophyta</taxon>
        <taxon>Spermatophyta</taxon>
        <taxon>Magnoliopsida</taxon>
        <taxon>Magnoliidae</taxon>
        <taxon>Laurales</taxon>
        <taxon>Lauraceae</taxon>
        <taxon>Persea</taxon>
    </lineage>
</organism>
<accession>A0ACC2LZG9</accession>
<keyword evidence="2" id="KW-1185">Reference proteome</keyword>
<comment type="caution">
    <text evidence="1">The sequence shown here is derived from an EMBL/GenBank/DDBJ whole genome shotgun (WGS) entry which is preliminary data.</text>
</comment>
<reference evidence="1 2" key="1">
    <citation type="journal article" date="2022" name="Hortic Res">
        <title>A haplotype resolved chromosomal level avocado genome allows analysis of novel avocado genes.</title>
        <authorList>
            <person name="Nath O."/>
            <person name="Fletcher S.J."/>
            <person name="Hayward A."/>
            <person name="Shaw L.M."/>
            <person name="Masouleh A.K."/>
            <person name="Furtado A."/>
            <person name="Henry R.J."/>
            <person name="Mitter N."/>
        </authorList>
    </citation>
    <scope>NUCLEOTIDE SEQUENCE [LARGE SCALE GENOMIC DNA]</scope>
    <source>
        <strain evidence="2">cv. Hass</strain>
    </source>
</reference>
<evidence type="ECO:0000313" key="1">
    <source>
        <dbReference type="EMBL" id="KAJ8638776.1"/>
    </source>
</evidence>
<proteinExistence type="predicted"/>
<sequence>MAERIDPVSGGWMADLPFPSFPFQNKKKTTRKTEQGSSLKPVEQSVANLSPINLSVRPTRWRKANISTNANSFKVRSGYRNSEGKELNINDSNEAMENKDDQSTKTKPHEETGQGTSKNDIQNEAGKEKRSIKENIDEIEAALAQLKKELGL</sequence>
<dbReference type="EMBL" id="CM056813">
    <property type="protein sequence ID" value="KAJ8638776.1"/>
    <property type="molecule type" value="Genomic_DNA"/>
</dbReference>
<name>A0ACC2LZG9_PERAE</name>